<sequence>MEFQSSDPRQMEPYQEPVAENITGLFVGLSTACVLSSLCTHKYLSVKEWKRLPWIIWLVLFIYLSSVVFVFGFVIIQYGIEASSSSAACSSPSLLCLGAYLASKTFIYLFLVDRAHIIRRTTKSRSKSKLYIWNCFGMVAIYTIIGTLGLIYQKYRLENEMHHWRKK</sequence>
<dbReference type="RefSeq" id="XP_045952033.1">
    <property type="nucleotide sequence ID" value="XM_046104195.1"/>
</dbReference>
<comment type="caution">
    <text evidence="2">The sequence shown here is derived from an EMBL/GenBank/DDBJ whole genome shotgun (WGS) entry which is preliminary data.</text>
</comment>
<accession>A0A9P8RGE0</accession>
<feature type="transmembrane region" description="Helical" evidence="1">
    <location>
        <begin position="92"/>
        <end position="111"/>
    </location>
</feature>
<dbReference type="AlphaFoldDB" id="A0A9P8RGE0"/>
<name>A0A9P8RGE0_9PEZI</name>
<keyword evidence="1" id="KW-1133">Transmembrane helix</keyword>
<evidence type="ECO:0000256" key="1">
    <source>
        <dbReference type="SAM" id="Phobius"/>
    </source>
</evidence>
<evidence type="ECO:0000313" key="2">
    <source>
        <dbReference type="EMBL" id="KAH6645519.1"/>
    </source>
</evidence>
<protein>
    <submittedName>
        <fullName evidence="2">Uncharacterized protein</fullName>
    </submittedName>
</protein>
<organism evidence="2 3">
    <name type="scientific">Truncatella angustata</name>
    <dbReference type="NCBI Taxonomy" id="152316"/>
    <lineage>
        <taxon>Eukaryota</taxon>
        <taxon>Fungi</taxon>
        <taxon>Dikarya</taxon>
        <taxon>Ascomycota</taxon>
        <taxon>Pezizomycotina</taxon>
        <taxon>Sordariomycetes</taxon>
        <taxon>Xylariomycetidae</taxon>
        <taxon>Amphisphaeriales</taxon>
        <taxon>Sporocadaceae</taxon>
        <taxon>Truncatella</taxon>
    </lineage>
</organism>
<dbReference type="EMBL" id="JAGPXC010000011">
    <property type="protein sequence ID" value="KAH6645519.1"/>
    <property type="molecule type" value="Genomic_DNA"/>
</dbReference>
<proteinExistence type="predicted"/>
<keyword evidence="1" id="KW-0472">Membrane</keyword>
<feature type="transmembrane region" description="Helical" evidence="1">
    <location>
        <begin position="52"/>
        <end position="80"/>
    </location>
</feature>
<feature type="transmembrane region" description="Helical" evidence="1">
    <location>
        <begin position="131"/>
        <end position="152"/>
    </location>
</feature>
<keyword evidence="3" id="KW-1185">Reference proteome</keyword>
<evidence type="ECO:0000313" key="3">
    <source>
        <dbReference type="Proteomes" id="UP000758603"/>
    </source>
</evidence>
<dbReference type="PANTHER" id="PTHR38848:SF3">
    <property type="entry name" value="G-PROTEIN COUPLED RECEPTORS FAMILY 3 PROFILE DOMAIN-CONTAINING PROTEIN"/>
    <property type="match status" value="1"/>
</dbReference>
<gene>
    <name evidence="2" type="ORF">BKA67DRAFT_585279</name>
</gene>
<dbReference type="Proteomes" id="UP000758603">
    <property type="component" value="Unassembled WGS sequence"/>
</dbReference>
<reference evidence="2" key="1">
    <citation type="journal article" date="2021" name="Nat. Commun.">
        <title>Genetic determinants of endophytism in the Arabidopsis root mycobiome.</title>
        <authorList>
            <person name="Mesny F."/>
            <person name="Miyauchi S."/>
            <person name="Thiergart T."/>
            <person name="Pickel B."/>
            <person name="Atanasova L."/>
            <person name="Karlsson M."/>
            <person name="Huettel B."/>
            <person name="Barry K.W."/>
            <person name="Haridas S."/>
            <person name="Chen C."/>
            <person name="Bauer D."/>
            <person name="Andreopoulos W."/>
            <person name="Pangilinan J."/>
            <person name="LaButti K."/>
            <person name="Riley R."/>
            <person name="Lipzen A."/>
            <person name="Clum A."/>
            <person name="Drula E."/>
            <person name="Henrissat B."/>
            <person name="Kohler A."/>
            <person name="Grigoriev I.V."/>
            <person name="Martin F.M."/>
            <person name="Hacquard S."/>
        </authorList>
    </citation>
    <scope>NUCLEOTIDE SEQUENCE</scope>
    <source>
        <strain evidence="2">MPI-SDFR-AT-0073</strain>
    </source>
</reference>
<dbReference type="PANTHER" id="PTHR38848">
    <property type="entry name" value="G-PROTEIN COUPLED RECEPTORS FAMILY 3 PROFILE DOMAIN-CONTAINING PROTEIN"/>
    <property type="match status" value="1"/>
</dbReference>
<dbReference type="GeneID" id="70133086"/>
<keyword evidence="1" id="KW-0812">Transmembrane</keyword>
<dbReference type="OrthoDB" id="3210850at2759"/>
<feature type="transmembrane region" description="Helical" evidence="1">
    <location>
        <begin position="22"/>
        <end position="40"/>
    </location>
</feature>